<reference evidence="1 2" key="1">
    <citation type="submission" date="2018-04" db="EMBL/GenBank/DDBJ databases">
        <authorList>
            <person name="Vogel A."/>
        </authorList>
    </citation>
    <scope>NUCLEOTIDE SEQUENCE [LARGE SCALE GENOMIC DNA]</scope>
</reference>
<sequence>MSLSKSTTKRFLLGDVTNVLASHKVQSSMSTSSTIKYNDVENSVQLQRHNLERNIDLASISCAIDFNEVGQSQVNEIWALAKKCKSTTKRYTSTKKSAQWFKRFVINITAQINNKRKSIGGCHTC</sequence>
<dbReference type="Proteomes" id="UP000595140">
    <property type="component" value="Unassembled WGS sequence"/>
</dbReference>
<protein>
    <submittedName>
        <fullName evidence="1">Uncharacterized protein</fullName>
    </submittedName>
</protein>
<evidence type="ECO:0000313" key="2">
    <source>
        <dbReference type="Proteomes" id="UP000595140"/>
    </source>
</evidence>
<evidence type="ECO:0000313" key="1">
    <source>
        <dbReference type="EMBL" id="VFQ96132.1"/>
    </source>
</evidence>
<dbReference type="AlphaFoldDB" id="A0A484N4Y2"/>
<gene>
    <name evidence="1" type="ORF">CCAM_LOCUS37908</name>
</gene>
<dbReference type="EMBL" id="OOIL02005825">
    <property type="protein sequence ID" value="VFQ96132.1"/>
    <property type="molecule type" value="Genomic_DNA"/>
</dbReference>
<keyword evidence="2" id="KW-1185">Reference proteome</keyword>
<accession>A0A484N4Y2</accession>
<proteinExistence type="predicted"/>
<organism evidence="1 2">
    <name type="scientific">Cuscuta campestris</name>
    <dbReference type="NCBI Taxonomy" id="132261"/>
    <lineage>
        <taxon>Eukaryota</taxon>
        <taxon>Viridiplantae</taxon>
        <taxon>Streptophyta</taxon>
        <taxon>Embryophyta</taxon>
        <taxon>Tracheophyta</taxon>
        <taxon>Spermatophyta</taxon>
        <taxon>Magnoliopsida</taxon>
        <taxon>eudicotyledons</taxon>
        <taxon>Gunneridae</taxon>
        <taxon>Pentapetalae</taxon>
        <taxon>asterids</taxon>
        <taxon>lamiids</taxon>
        <taxon>Solanales</taxon>
        <taxon>Convolvulaceae</taxon>
        <taxon>Cuscuteae</taxon>
        <taxon>Cuscuta</taxon>
        <taxon>Cuscuta subgen. Grammica</taxon>
        <taxon>Cuscuta sect. Cleistogrammica</taxon>
    </lineage>
</organism>
<name>A0A484N4Y2_9ASTE</name>